<dbReference type="GO" id="GO:0004983">
    <property type="term" value="F:neuropeptide Y receptor activity"/>
    <property type="evidence" value="ECO:0007669"/>
    <property type="project" value="InterPro"/>
</dbReference>
<dbReference type="Pfam" id="PF00001">
    <property type="entry name" value="7tm_1"/>
    <property type="match status" value="1"/>
</dbReference>
<dbReference type="PRINTS" id="PR01012">
    <property type="entry name" value="NRPEPTIDEYR"/>
</dbReference>
<feature type="domain" description="G-protein coupled receptors family 1 profile" evidence="11">
    <location>
        <begin position="71"/>
        <end position="338"/>
    </location>
</feature>
<keyword evidence="7 9" id="KW-0675">Receptor</keyword>
<evidence type="ECO:0000256" key="2">
    <source>
        <dbReference type="ARBA" id="ARBA00010663"/>
    </source>
</evidence>
<feature type="transmembrane region" description="Helical" evidence="10">
    <location>
        <begin position="281"/>
        <end position="298"/>
    </location>
</feature>
<dbReference type="OrthoDB" id="9979846at2759"/>
<dbReference type="InterPro" id="IPR000276">
    <property type="entry name" value="GPCR_Rhodpsn"/>
</dbReference>
<evidence type="ECO:0000313" key="12">
    <source>
        <dbReference type="EMBL" id="KAJ8022528.1"/>
    </source>
</evidence>
<dbReference type="AlphaFoldDB" id="A0A9Q0YH63"/>
<dbReference type="CDD" id="cd14993">
    <property type="entry name" value="7tmA_CCKR-like"/>
    <property type="match status" value="1"/>
</dbReference>
<accession>A0A9Q0YH63</accession>
<dbReference type="PROSITE" id="PS00237">
    <property type="entry name" value="G_PROTEIN_RECEP_F1_1"/>
    <property type="match status" value="1"/>
</dbReference>
<dbReference type="GO" id="GO:0005886">
    <property type="term" value="C:plasma membrane"/>
    <property type="evidence" value="ECO:0007669"/>
    <property type="project" value="TreeGrafter"/>
</dbReference>
<evidence type="ECO:0000256" key="3">
    <source>
        <dbReference type="ARBA" id="ARBA00022692"/>
    </source>
</evidence>
<feature type="transmembrane region" description="Helical" evidence="10">
    <location>
        <begin position="222"/>
        <end position="242"/>
    </location>
</feature>
<evidence type="ECO:0000256" key="10">
    <source>
        <dbReference type="SAM" id="Phobius"/>
    </source>
</evidence>
<feature type="transmembrane region" description="Helical" evidence="10">
    <location>
        <begin position="52"/>
        <end position="79"/>
    </location>
</feature>
<comment type="similarity">
    <text evidence="2 9">Belongs to the G-protein coupled receptor 1 family.</text>
</comment>
<dbReference type="SUPFAM" id="SSF81321">
    <property type="entry name" value="Family A G protein-coupled receptor-like"/>
    <property type="match status" value="1"/>
</dbReference>
<keyword evidence="4 10" id="KW-1133">Transmembrane helix</keyword>
<evidence type="ECO:0000256" key="1">
    <source>
        <dbReference type="ARBA" id="ARBA00004141"/>
    </source>
</evidence>
<keyword evidence="13" id="KW-1185">Reference proteome</keyword>
<dbReference type="PANTHER" id="PTHR45695">
    <property type="entry name" value="LEUCOKININ RECEPTOR-RELATED"/>
    <property type="match status" value="1"/>
</dbReference>
<keyword evidence="5 9" id="KW-0297">G-protein coupled receptor</keyword>
<evidence type="ECO:0000256" key="9">
    <source>
        <dbReference type="RuleBase" id="RU000688"/>
    </source>
</evidence>
<dbReference type="PROSITE" id="PS50262">
    <property type="entry name" value="G_PROTEIN_RECEP_F1_2"/>
    <property type="match status" value="1"/>
</dbReference>
<comment type="subcellular location">
    <subcellularLocation>
        <location evidence="1">Membrane</location>
        <topology evidence="1">Multi-pass membrane protein</topology>
    </subcellularLocation>
</comment>
<evidence type="ECO:0000313" key="13">
    <source>
        <dbReference type="Proteomes" id="UP001152320"/>
    </source>
</evidence>
<evidence type="ECO:0000256" key="7">
    <source>
        <dbReference type="ARBA" id="ARBA00023170"/>
    </source>
</evidence>
<feature type="transmembrane region" description="Helical" evidence="10">
    <location>
        <begin position="132"/>
        <end position="150"/>
    </location>
</feature>
<dbReference type="InterPro" id="IPR017452">
    <property type="entry name" value="GPCR_Rhodpsn_7TM"/>
</dbReference>
<keyword evidence="8 9" id="KW-0807">Transducer</keyword>
<evidence type="ECO:0000256" key="6">
    <source>
        <dbReference type="ARBA" id="ARBA00023136"/>
    </source>
</evidence>
<sequence>MDDELKSSVSEFSYKSKSLDELLAILNFSDKQAFIEFYKYDEIDVVHRLSPTAIGCLSAIFCLIFIVGLTGNLFLIVLVICKRNMQTVINIFNVSLAFADLLITLFCIPFTLVEQVTEDWVLGRFMCKILNYITTVSVICSVLTMTAIAVERHSAICHPLRSKVIQTPRRAIICSIVIWCFTLMLNMPLFVLIDIAFFKHPFQDITYEFCEWKNGEQEKRVSLCYVILLYFVPLLFVCFLYIRIVRKLWIRNAVAPANIIQSRVDIMRNSNIYKKKRATKMLMLVVLLYAMCWLPYHVFILMRDFKSSGLEDTEKNRFLMALFQLLGLTNSCNNPVIYGFMNDKFKTNIAALVKGKPKLKPSSTGKKTPFQKATPVGFVVTSL</sequence>
<dbReference type="EMBL" id="JAIZAY010000020">
    <property type="protein sequence ID" value="KAJ8022528.1"/>
    <property type="molecule type" value="Genomic_DNA"/>
</dbReference>
<keyword evidence="6 10" id="KW-0472">Membrane</keyword>
<dbReference type="Gene3D" id="1.20.1070.10">
    <property type="entry name" value="Rhodopsin 7-helix transmembrane proteins"/>
    <property type="match status" value="1"/>
</dbReference>
<evidence type="ECO:0000259" key="11">
    <source>
        <dbReference type="PROSITE" id="PS50262"/>
    </source>
</evidence>
<feature type="transmembrane region" description="Helical" evidence="10">
    <location>
        <begin position="171"/>
        <end position="193"/>
    </location>
</feature>
<organism evidence="12 13">
    <name type="scientific">Holothuria leucospilota</name>
    <name type="common">Black long sea cucumber</name>
    <name type="synonym">Mertensiothuria leucospilota</name>
    <dbReference type="NCBI Taxonomy" id="206669"/>
    <lineage>
        <taxon>Eukaryota</taxon>
        <taxon>Metazoa</taxon>
        <taxon>Echinodermata</taxon>
        <taxon>Eleutherozoa</taxon>
        <taxon>Echinozoa</taxon>
        <taxon>Holothuroidea</taxon>
        <taxon>Aspidochirotacea</taxon>
        <taxon>Aspidochirotida</taxon>
        <taxon>Holothuriidae</taxon>
        <taxon>Holothuria</taxon>
    </lineage>
</organism>
<keyword evidence="3 9" id="KW-0812">Transmembrane</keyword>
<dbReference type="InterPro" id="IPR000611">
    <property type="entry name" value="NPY_rcpt"/>
</dbReference>
<comment type="caution">
    <text evidence="12">The sequence shown here is derived from an EMBL/GenBank/DDBJ whole genome shotgun (WGS) entry which is preliminary data.</text>
</comment>
<dbReference type="PRINTS" id="PR00237">
    <property type="entry name" value="GPCRRHODOPSN"/>
</dbReference>
<feature type="transmembrane region" description="Helical" evidence="10">
    <location>
        <begin position="318"/>
        <end position="340"/>
    </location>
</feature>
<name>A0A9Q0YH63_HOLLE</name>
<feature type="transmembrane region" description="Helical" evidence="10">
    <location>
        <begin position="91"/>
        <end position="112"/>
    </location>
</feature>
<dbReference type="Proteomes" id="UP001152320">
    <property type="component" value="Chromosome 20"/>
</dbReference>
<protein>
    <submittedName>
        <fullName evidence="12">QRFP-like peptide receptor</fullName>
    </submittedName>
</protein>
<evidence type="ECO:0000256" key="4">
    <source>
        <dbReference type="ARBA" id="ARBA00022989"/>
    </source>
</evidence>
<proteinExistence type="inferred from homology"/>
<gene>
    <name evidence="12" type="ORF">HOLleu_37448</name>
</gene>
<evidence type="ECO:0000256" key="8">
    <source>
        <dbReference type="ARBA" id="ARBA00023224"/>
    </source>
</evidence>
<dbReference type="PANTHER" id="PTHR45695:SF15">
    <property type="entry name" value="OPSIN RH2"/>
    <property type="match status" value="1"/>
</dbReference>
<evidence type="ECO:0000256" key="5">
    <source>
        <dbReference type="ARBA" id="ARBA00023040"/>
    </source>
</evidence>
<reference evidence="12" key="1">
    <citation type="submission" date="2021-10" db="EMBL/GenBank/DDBJ databases">
        <title>Tropical sea cucumber genome reveals ecological adaptation and Cuvierian tubules defense mechanism.</title>
        <authorList>
            <person name="Chen T."/>
        </authorList>
    </citation>
    <scope>NUCLEOTIDE SEQUENCE</scope>
    <source>
        <strain evidence="12">Nanhai2018</strain>
        <tissue evidence="12">Muscle</tissue>
    </source>
</reference>